<name>A0A7R9KN37_9ACAR</name>
<accession>A0A7R9KN37</accession>
<feature type="compositionally biased region" description="Polar residues" evidence="1">
    <location>
        <begin position="148"/>
        <end position="158"/>
    </location>
</feature>
<feature type="compositionally biased region" description="Polar residues" evidence="1">
    <location>
        <begin position="201"/>
        <end position="218"/>
    </location>
</feature>
<feature type="region of interest" description="Disordered" evidence="1">
    <location>
        <begin position="142"/>
        <end position="178"/>
    </location>
</feature>
<evidence type="ECO:0000313" key="3">
    <source>
        <dbReference type="Proteomes" id="UP000759131"/>
    </source>
</evidence>
<feature type="compositionally biased region" description="Basic and acidic residues" evidence="1">
    <location>
        <begin position="219"/>
        <end position="230"/>
    </location>
</feature>
<feature type="compositionally biased region" description="Polar residues" evidence="1">
    <location>
        <begin position="336"/>
        <end position="345"/>
    </location>
</feature>
<feature type="compositionally biased region" description="Basic residues" evidence="1">
    <location>
        <begin position="371"/>
        <end position="381"/>
    </location>
</feature>
<feature type="compositionally biased region" description="Polar residues" evidence="1">
    <location>
        <begin position="382"/>
        <end position="393"/>
    </location>
</feature>
<dbReference type="AlphaFoldDB" id="A0A7R9KN37"/>
<organism evidence="2">
    <name type="scientific">Medioppia subpectinata</name>
    <dbReference type="NCBI Taxonomy" id="1979941"/>
    <lineage>
        <taxon>Eukaryota</taxon>
        <taxon>Metazoa</taxon>
        <taxon>Ecdysozoa</taxon>
        <taxon>Arthropoda</taxon>
        <taxon>Chelicerata</taxon>
        <taxon>Arachnida</taxon>
        <taxon>Acari</taxon>
        <taxon>Acariformes</taxon>
        <taxon>Sarcoptiformes</taxon>
        <taxon>Oribatida</taxon>
        <taxon>Brachypylina</taxon>
        <taxon>Oppioidea</taxon>
        <taxon>Oppiidae</taxon>
        <taxon>Medioppia</taxon>
    </lineage>
</organism>
<feature type="compositionally biased region" description="Acidic residues" evidence="1">
    <location>
        <begin position="159"/>
        <end position="171"/>
    </location>
</feature>
<evidence type="ECO:0000256" key="1">
    <source>
        <dbReference type="SAM" id="MobiDB-lite"/>
    </source>
</evidence>
<gene>
    <name evidence="2" type="ORF">OSB1V03_LOCUS5462</name>
</gene>
<proteinExistence type="predicted"/>
<feature type="compositionally biased region" description="Polar residues" evidence="1">
    <location>
        <begin position="19"/>
        <end position="36"/>
    </location>
</feature>
<keyword evidence="3" id="KW-1185">Reference proteome</keyword>
<feature type="region of interest" description="Disordered" evidence="1">
    <location>
        <begin position="201"/>
        <end position="403"/>
    </location>
</feature>
<protein>
    <submittedName>
        <fullName evidence="2">Uncharacterized protein</fullName>
    </submittedName>
</protein>
<sequence length="403" mass="46096">MKIKIKEEPIELKPCLPSSDDSSQPMDIESNSNSSVDYKDKEVKLENEMNEDNHDVDCWPTPPKPEMLTPERQTIECQKTSDELQCDDKSESNDFRDCIKQNESFLINKSFMRELKSDIIGDTIAADMRAKDNLQTDIEVKTEESDFSDVSSVHTSDLSDFDDEISLDDSNDESKDNKKNKISLKVVKKITEVLSNEQIGDQNVKSNQNASKQVSSDEQNIKTDIKSESKRIRKINPKYSSKEFSSIFTEKDVSLPTTSREEADESHNRPLKTQTESIHRMSSRRRRHSNCSESDGKESNELSANRSSKVAKRLEELPVESRCSSRGSIESSLSETTQDSTQSLNRPKRQPNKQRNESQGQRYDASDLYKPRRLMPSRRRGQTTPDSSTQSNEDFFIHDLSKQ</sequence>
<reference evidence="2" key="1">
    <citation type="submission" date="2020-11" db="EMBL/GenBank/DDBJ databases">
        <authorList>
            <person name="Tran Van P."/>
        </authorList>
    </citation>
    <scope>NUCLEOTIDE SEQUENCE</scope>
</reference>
<feature type="compositionally biased region" description="Basic and acidic residues" evidence="1">
    <location>
        <begin position="1"/>
        <end position="11"/>
    </location>
</feature>
<feature type="compositionally biased region" description="Polar residues" evidence="1">
    <location>
        <begin position="238"/>
        <end position="248"/>
    </location>
</feature>
<dbReference type="Proteomes" id="UP000759131">
    <property type="component" value="Unassembled WGS sequence"/>
</dbReference>
<feature type="region of interest" description="Disordered" evidence="1">
    <location>
        <begin position="1"/>
        <end position="68"/>
    </location>
</feature>
<dbReference type="EMBL" id="OC857324">
    <property type="protein sequence ID" value="CAD7625026.1"/>
    <property type="molecule type" value="Genomic_DNA"/>
</dbReference>
<feature type="compositionally biased region" description="Basic and acidic residues" evidence="1">
    <location>
        <begin position="37"/>
        <end position="57"/>
    </location>
</feature>
<feature type="compositionally biased region" description="Basic and acidic residues" evidence="1">
    <location>
        <begin position="249"/>
        <end position="268"/>
    </location>
</feature>
<feature type="compositionally biased region" description="Low complexity" evidence="1">
    <location>
        <begin position="320"/>
        <end position="335"/>
    </location>
</feature>
<evidence type="ECO:0000313" key="2">
    <source>
        <dbReference type="EMBL" id="CAD7625026.1"/>
    </source>
</evidence>
<dbReference type="EMBL" id="CAJPIZ010002749">
    <property type="protein sequence ID" value="CAG2105456.1"/>
    <property type="molecule type" value="Genomic_DNA"/>
</dbReference>